<organism evidence="1 2">
    <name type="scientific">Mycolicibacterium gadium</name>
    <name type="common">Mycobacterium gadium</name>
    <dbReference type="NCBI Taxonomy" id="1794"/>
    <lineage>
        <taxon>Bacteria</taxon>
        <taxon>Bacillati</taxon>
        <taxon>Actinomycetota</taxon>
        <taxon>Actinomycetes</taxon>
        <taxon>Mycobacteriales</taxon>
        <taxon>Mycobacteriaceae</taxon>
        <taxon>Mycolicibacterium</taxon>
    </lineage>
</organism>
<evidence type="ECO:0000313" key="1">
    <source>
        <dbReference type="EMBL" id="MDG5484974.1"/>
    </source>
</evidence>
<dbReference type="EMBL" id="JAKZMO010000017">
    <property type="protein sequence ID" value="MDG5484974.1"/>
    <property type="molecule type" value="Genomic_DNA"/>
</dbReference>
<accession>A0ABT6GTL9</accession>
<evidence type="ECO:0000313" key="2">
    <source>
        <dbReference type="Proteomes" id="UP001154266"/>
    </source>
</evidence>
<comment type="caution">
    <text evidence="1">The sequence shown here is derived from an EMBL/GenBank/DDBJ whole genome shotgun (WGS) entry which is preliminary data.</text>
</comment>
<protein>
    <submittedName>
        <fullName evidence="1">Uncharacterized protein</fullName>
    </submittedName>
</protein>
<name>A0ABT6GTL9_MYCGU</name>
<dbReference type="RefSeq" id="WP_278222411.1">
    <property type="nucleotide sequence ID" value="NZ_JAKZMO010000017.1"/>
</dbReference>
<reference evidence="1" key="1">
    <citation type="journal article" date="2023" name="Environ. Microbiol.">
        <title>The 2-methylpropene degradation pathway in Mycobacteriaceae family strains.</title>
        <authorList>
            <person name="Helbich S."/>
            <person name="Barrantes I."/>
            <person name="Dos Anjos Borges L.G."/>
            <person name="Pieper D.H."/>
            <person name="Vainshtein Y."/>
            <person name="Sohn K."/>
            <person name="Engesser K.H."/>
        </authorList>
    </citation>
    <scope>NUCLEOTIDE SEQUENCE</scope>
    <source>
        <strain evidence="1">IBE100</strain>
    </source>
</reference>
<sequence length="51" mass="5642">MVRKLELRPTRVRGALDRFGPPLASIGDVLDGAKDEAAVQPQEALELERRT</sequence>
<proteinExistence type="predicted"/>
<dbReference type="Proteomes" id="UP001154266">
    <property type="component" value="Unassembled WGS sequence"/>
</dbReference>
<keyword evidence="2" id="KW-1185">Reference proteome</keyword>
<gene>
    <name evidence="1" type="ORF">MNO81_19440</name>
</gene>